<gene>
    <name evidence="1" type="ORF">L3X38_030824</name>
</gene>
<comment type="caution">
    <text evidence="1">The sequence shown here is derived from an EMBL/GenBank/DDBJ whole genome shotgun (WGS) entry which is preliminary data.</text>
</comment>
<keyword evidence="2" id="KW-1185">Reference proteome</keyword>
<dbReference type="EMBL" id="JAJFAZ020000006">
    <property type="protein sequence ID" value="KAI5321753.1"/>
    <property type="molecule type" value="Genomic_DNA"/>
</dbReference>
<name>A0AAD4VBD0_PRUDU</name>
<evidence type="ECO:0000313" key="1">
    <source>
        <dbReference type="EMBL" id="KAI5321753.1"/>
    </source>
</evidence>
<sequence length="78" mass="8692">MAYSSNSCYSRKSTGSVCLNGAVHWLIQKHKVIVIIMLKCRDYADEDNDDCYGRIADSYCRRSAVVVEVGGCLFGCVF</sequence>
<reference evidence="1 2" key="1">
    <citation type="journal article" date="2022" name="G3 (Bethesda)">
        <title>Whole-genome sequence and methylome profiling of the almond [Prunus dulcis (Mill.) D.A. Webb] cultivar 'Nonpareil'.</title>
        <authorList>
            <person name="D'Amico-Willman K.M."/>
            <person name="Ouma W.Z."/>
            <person name="Meulia T."/>
            <person name="Sideli G.M."/>
            <person name="Gradziel T.M."/>
            <person name="Fresnedo-Ramirez J."/>
        </authorList>
    </citation>
    <scope>NUCLEOTIDE SEQUENCE [LARGE SCALE GENOMIC DNA]</scope>
    <source>
        <strain evidence="1">Clone GOH B32 T37-40</strain>
    </source>
</reference>
<organism evidence="1 2">
    <name type="scientific">Prunus dulcis</name>
    <name type="common">Almond</name>
    <name type="synonym">Amygdalus dulcis</name>
    <dbReference type="NCBI Taxonomy" id="3755"/>
    <lineage>
        <taxon>Eukaryota</taxon>
        <taxon>Viridiplantae</taxon>
        <taxon>Streptophyta</taxon>
        <taxon>Embryophyta</taxon>
        <taxon>Tracheophyta</taxon>
        <taxon>Spermatophyta</taxon>
        <taxon>Magnoliopsida</taxon>
        <taxon>eudicotyledons</taxon>
        <taxon>Gunneridae</taxon>
        <taxon>Pentapetalae</taxon>
        <taxon>rosids</taxon>
        <taxon>fabids</taxon>
        <taxon>Rosales</taxon>
        <taxon>Rosaceae</taxon>
        <taxon>Amygdaloideae</taxon>
        <taxon>Amygdaleae</taxon>
        <taxon>Prunus</taxon>
    </lineage>
</organism>
<dbReference type="AlphaFoldDB" id="A0AAD4VBD0"/>
<evidence type="ECO:0000313" key="2">
    <source>
        <dbReference type="Proteomes" id="UP001054821"/>
    </source>
</evidence>
<protein>
    <submittedName>
        <fullName evidence="1">Uncharacterized protein</fullName>
    </submittedName>
</protein>
<dbReference type="Proteomes" id="UP001054821">
    <property type="component" value="Chromosome 6"/>
</dbReference>
<accession>A0AAD4VBD0</accession>
<proteinExistence type="predicted"/>